<organism evidence="7 8">
    <name type="scientific">Penicillium angulare</name>
    <dbReference type="NCBI Taxonomy" id="116970"/>
    <lineage>
        <taxon>Eukaryota</taxon>
        <taxon>Fungi</taxon>
        <taxon>Dikarya</taxon>
        <taxon>Ascomycota</taxon>
        <taxon>Pezizomycotina</taxon>
        <taxon>Eurotiomycetes</taxon>
        <taxon>Eurotiomycetidae</taxon>
        <taxon>Eurotiales</taxon>
        <taxon>Aspergillaceae</taxon>
        <taxon>Penicillium</taxon>
    </lineage>
</organism>
<dbReference type="Pfam" id="PF01596">
    <property type="entry name" value="Methyltransf_3"/>
    <property type="match status" value="1"/>
</dbReference>
<dbReference type="InterPro" id="IPR029063">
    <property type="entry name" value="SAM-dependent_MTases_sf"/>
</dbReference>
<keyword evidence="2" id="KW-0489">Methyltransferase</keyword>
<dbReference type="AlphaFoldDB" id="A0A9W9FCD6"/>
<dbReference type="Proteomes" id="UP001149165">
    <property type="component" value="Unassembled WGS sequence"/>
</dbReference>
<evidence type="ECO:0000256" key="3">
    <source>
        <dbReference type="ARBA" id="ARBA00022679"/>
    </source>
</evidence>
<dbReference type="EMBL" id="JAPQKH010000005">
    <property type="protein sequence ID" value="KAJ5097638.1"/>
    <property type="molecule type" value="Genomic_DNA"/>
</dbReference>
<evidence type="ECO:0000256" key="1">
    <source>
        <dbReference type="ARBA" id="ARBA00012880"/>
    </source>
</evidence>
<dbReference type="PANTHER" id="PTHR43836">
    <property type="entry name" value="CATECHOL O-METHYLTRANSFERASE 1-RELATED"/>
    <property type="match status" value="1"/>
</dbReference>
<evidence type="ECO:0000313" key="8">
    <source>
        <dbReference type="Proteomes" id="UP001149165"/>
    </source>
</evidence>
<evidence type="ECO:0000256" key="2">
    <source>
        <dbReference type="ARBA" id="ARBA00022603"/>
    </source>
</evidence>
<dbReference type="SUPFAM" id="SSF53335">
    <property type="entry name" value="S-adenosyl-L-methionine-dependent methyltransferases"/>
    <property type="match status" value="1"/>
</dbReference>
<protein>
    <recommendedName>
        <fullName evidence="1">catechol O-methyltransferase</fullName>
        <ecNumber evidence="1">2.1.1.6</ecNumber>
    </recommendedName>
</protein>
<name>A0A9W9FCD6_9EURO</name>
<comment type="caution">
    <text evidence="7">The sequence shown here is derived from an EMBL/GenBank/DDBJ whole genome shotgun (WGS) entry which is preliminary data.</text>
</comment>
<dbReference type="OrthoDB" id="186626at2759"/>
<dbReference type="PROSITE" id="PS51682">
    <property type="entry name" value="SAM_OMT_I"/>
    <property type="match status" value="1"/>
</dbReference>
<gene>
    <name evidence="7" type="ORF">N7456_008359</name>
</gene>
<dbReference type="Gene3D" id="3.40.50.150">
    <property type="entry name" value="Vaccinia Virus protein VP39"/>
    <property type="match status" value="1"/>
</dbReference>
<evidence type="ECO:0000256" key="4">
    <source>
        <dbReference type="ARBA" id="ARBA00022691"/>
    </source>
</evidence>
<evidence type="ECO:0000256" key="5">
    <source>
        <dbReference type="ARBA" id="ARBA00022939"/>
    </source>
</evidence>
<keyword evidence="8" id="KW-1185">Reference proteome</keyword>
<dbReference type="GO" id="GO:0032259">
    <property type="term" value="P:methylation"/>
    <property type="evidence" value="ECO:0007669"/>
    <property type="project" value="UniProtKB-KW"/>
</dbReference>
<comment type="similarity">
    <text evidence="6">Belongs to the class I-like SAM-binding methyltransferase superfamily. Cation-dependent O-methyltransferase family.</text>
</comment>
<dbReference type="PANTHER" id="PTHR43836:SF2">
    <property type="entry name" value="CATECHOL O-METHYLTRANSFERASE 1-RELATED"/>
    <property type="match status" value="1"/>
</dbReference>
<keyword evidence="3" id="KW-0808">Transferase</keyword>
<sequence length="276" mass="30882">MTTSEPRPRVETGREPDLLTYIWNLPNFHELQNNPQKVLDAIDKFNTEEKRLINIGPRKGVLIDNLIAEKKPSVMIELGGYVGYSAIRFGDALKRAGGKKYYSFEINPINASVAKLLIELSGLQDVVSVIVAPSHESLANVVKDSLIESIEILFVDHWKDRYIYDLWLVERLGLLKKGESVIVADNISPEAERGTEYVDWLNASQSEKEGILEKHSFGTDFANVDLVEVIKEKGVRGSGVDLENVPGIPSYVYETKLHEFRNNSGRTDGVAISNVL</sequence>
<proteinExistence type="inferred from homology"/>
<keyword evidence="4" id="KW-0949">S-adenosyl-L-methionine</keyword>
<dbReference type="EC" id="2.1.1.6" evidence="1"/>
<dbReference type="GO" id="GO:0008171">
    <property type="term" value="F:O-methyltransferase activity"/>
    <property type="evidence" value="ECO:0007669"/>
    <property type="project" value="InterPro"/>
</dbReference>
<dbReference type="InterPro" id="IPR002935">
    <property type="entry name" value="SAM_O-MeTrfase"/>
</dbReference>
<dbReference type="GO" id="GO:0006584">
    <property type="term" value="P:catecholamine metabolic process"/>
    <property type="evidence" value="ECO:0007669"/>
    <property type="project" value="UniProtKB-KW"/>
</dbReference>
<reference evidence="7" key="2">
    <citation type="journal article" date="2023" name="IMA Fungus">
        <title>Comparative genomic study of the Penicillium genus elucidates a diverse pangenome and 15 lateral gene transfer events.</title>
        <authorList>
            <person name="Petersen C."/>
            <person name="Sorensen T."/>
            <person name="Nielsen M.R."/>
            <person name="Sondergaard T.E."/>
            <person name="Sorensen J.L."/>
            <person name="Fitzpatrick D.A."/>
            <person name="Frisvad J.C."/>
            <person name="Nielsen K.L."/>
        </authorList>
    </citation>
    <scope>NUCLEOTIDE SEQUENCE</scope>
    <source>
        <strain evidence="7">IBT 30069</strain>
    </source>
</reference>
<accession>A0A9W9FCD6</accession>
<evidence type="ECO:0000256" key="6">
    <source>
        <dbReference type="ARBA" id="ARBA00023453"/>
    </source>
</evidence>
<evidence type="ECO:0000313" key="7">
    <source>
        <dbReference type="EMBL" id="KAJ5097638.1"/>
    </source>
</evidence>
<keyword evidence="5" id="KW-0128">Catecholamine metabolism</keyword>
<reference evidence="7" key="1">
    <citation type="submission" date="2022-11" db="EMBL/GenBank/DDBJ databases">
        <authorList>
            <person name="Petersen C."/>
        </authorList>
    </citation>
    <scope>NUCLEOTIDE SEQUENCE</scope>
    <source>
        <strain evidence="7">IBT 30069</strain>
    </source>
</reference>